<accession>A0ABP9DM60</accession>
<dbReference type="EMBL" id="BAABIS010000001">
    <property type="protein sequence ID" value="GAA4850923.1"/>
    <property type="molecule type" value="Genomic_DNA"/>
</dbReference>
<evidence type="ECO:0000256" key="1">
    <source>
        <dbReference type="SAM" id="MobiDB-lite"/>
    </source>
</evidence>
<organism evidence="2 3">
    <name type="scientific">Kitasatospora terrestris</name>
    <dbReference type="NCBI Taxonomy" id="258051"/>
    <lineage>
        <taxon>Bacteria</taxon>
        <taxon>Bacillati</taxon>
        <taxon>Actinomycetota</taxon>
        <taxon>Actinomycetes</taxon>
        <taxon>Kitasatosporales</taxon>
        <taxon>Streptomycetaceae</taxon>
        <taxon>Kitasatospora</taxon>
    </lineage>
</organism>
<sequence>MPQGARPGKAGDRCAEADVPAGRDAWVSACENRGAIGEEAAVLTVSERGRRRSGQVSRPRPAVGRRSYNPPSLPARGGGPR</sequence>
<comment type="caution">
    <text evidence="2">The sequence shown here is derived from an EMBL/GenBank/DDBJ whole genome shotgun (WGS) entry which is preliminary data.</text>
</comment>
<dbReference type="Proteomes" id="UP001501752">
    <property type="component" value="Unassembled WGS sequence"/>
</dbReference>
<evidence type="ECO:0000313" key="3">
    <source>
        <dbReference type="Proteomes" id="UP001501752"/>
    </source>
</evidence>
<feature type="region of interest" description="Disordered" evidence="1">
    <location>
        <begin position="46"/>
        <end position="81"/>
    </location>
</feature>
<keyword evidence="3" id="KW-1185">Reference proteome</keyword>
<evidence type="ECO:0000313" key="2">
    <source>
        <dbReference type="EMBL" id="GAA4850923.1"/>
    </source>
</evidence>
<name>A0ABP9DM60_9ACTN</name>
<proteinExistence type="predicted"/>
<gene>
    <name evidence="2" type="ORF">GCM10023235_29950</name>
</gene>
<protein>
    <submittedName>
        <fullName evidence="2">Uncharacterized protein</fullName>
    </submittedName>
</protein>
<reference evidence="3" key="1">
    <citation type="journal article" date="2019" name="Int. J. Syst. Evol. Microbiol.">
        <title>The Global Catalogue of Microorganisms (GCM) 10K type strain sequencing project: providing services to taxonomists for standard genome sequencing and annotation.</title>
        <authorList>
            <consortium name="The Broad Institute Genomics Platform"/>
            <consortium name="The Broad Institute Genome Sequencing Center for Infectious Disease"/>
            <person name="Wu L."/>
            <person name="Ma J."/>
        </authorList>
    </citation>
    <scope>NUCLEOTIDE SEQUENCE [LARGE SCALE GENOMIC DNA]</scope>
    <source>
        <strain evidence="3">JCM 13006</strain>
    </source>
</reference>